<feature type="region of interest" description="Disordered" evidence="5">
    <location>
        <begin position="264"/>
        <end position="285"/>
    </location>
</feature>
<proteinExistence type="inferred from homology"/>
<evidence type="ECO:0000256" key="5">
    <source>
        <dbReference type="SAM" id="MobiDB-lite"/>
    </source>
</evidence>
<feature type="region of interest" description="Disordered" evidence="5">
    <location>
        <begin position="510"/>
        <end position="541"/>
    </location>
</feature>
<dbReference type="InParanoid" id="D8LDX3"/>
<reference evidence="7 8" key="1">
    <citation type="journal article" date="2010" name="Nature">
        <title>The Ectocarpus genome and the independent evolution of multicellularity in brown algae.</title>
        <authorList>
            <person name="Cock J.M."/>
            <person name="Sterck L."/>
            <person name="Rouze P."/>
            <person name="Scornet D."/>
            <person name="Allen A.E."/>
            <person name="Amoutzias G."/>
            <person name="Anthouard V."/>
            <person name="Artiguenave F."/>
            <person name="Aury J.M."/>
            <person name="Badger J.H."/>
            <person name="Beszteri B."/>
            <person name="Billiau K."/>
            <person name="Bonnet E."/>
            <person name="Bothwell J.H."/>
            <person name="Bowler C."/>
            <person name="Boyen C."/>
            <person name="Brownlee C."/>
            <person name="Carrano C.J."/>
            <person name="Charrier B."/>
            <person name="Cho G.Y."/>
            <person name="Coelho S.M."/>
            <person name="Collen J."/>
            <person name="Corre E."/>
            <person name="Da Silva C."/>
            <person name="Delage L."/>
            <person name="Delaroque N."/>
            <person name="Dittami S.M."/>
            <person name="Doulbeau S."/>
            <person name="Elias M."/>
            <person name="Farnham G."/>
            <person name="Gachon C.M."/>
            <person name="Gschloessl B."/>
            <person name="Heesch S."/>
            <person name="Jabbari K."/>
            <person name="Jubin C."/>
            <person name="Kawai H."/>
            <person name="Kimura K."/>
            <person name="Kloareg B."/>
            <person name="Kupper F.C."/>
            <person name="Lang D."/>
            <person name="Le Bail A."/>
            <person name="Leblanc C."/>
            <person name="Lerouge P."/>
            <person name="Lohr M."/>
            <person name="Lopez P.J."/>
            <person name="Martens C."/>
            <person name="Maumus F."/>
            <person name="Michel G."/>
            <person name="Miranda-Saavedra D."/>
            <person name="Morales J."/>
            <person name="Moreau H."/>
            <person name="Motomura T."/>
            <person name="Nagasato C."/>
            <person name="Napoli C.A."/>
            <person name="Nelson D.R."/>
            <person name="Nyvall-Collen P."/>
            <person name="Peters A.F."/>
            <person name="Pommier C."/>
            <person name="Potin P."/>
            <person name="Poulain J."/>
            <person name="Quesneville H."/>
            <person name="Read B."/>
            <person name="Rensing S.A."/>
            <person name="Ritter A."/>
            <person name="Rousvoal S."/>
            <person name="Samanta M."/>
            <person name="Samson G."/>
            <person name="Schroeder D.C."/>
            <person name="Segurens B."/>
            <person name="Strittmatter M."/>
            <person name="Tonon T."/>
            <person name="Tregear J.W."/>
            <person name="Valentin K."/>
            <person name="von Dassow P."/>
            <person name="Yamagishi T."/>
            <person name="Van de Peer Y."/>
            <person name="Wincker P."/>
        </authorList>
    </citation>
    <scope>NUCLEOTIDE SEQUENCE [LARGE SCALE GENOMIC DNA]</scope>
    <source>
        <strain evidence="8">Ec32 / CCAP1310/4</strain>
    </source>
</reference>
<dbReference type="SUPFAM" id="SSF74788">
    <property type="entry name" value="Cullin repeat-like"/>
    <property type="match status" value="3"/>
</dbReference>
<keyword evidence="2 4" id="KW-0813">Transport</keyword>
<feature type="region of interest" description="Disordered" evidence="5">
    <location>
        <begin position="318"/>
        <end position="368"/>
    </location>
</feature>
<organism evidence="7 8">
    <name type="scientific">Ectocarpus siliculosus</name>
    <name type="common">Brown alga</name>
    <name type="synonym">Conferva siliculosa</name>
    <dbReference type="NCBI Taxonomy" id="2880"/>
    <lineage>
        <taxon>Eukaryota</taxon>
        <taxon>Sar</taxon>
        <taxon>Stramenopiles</taxon>
        <taxon>Ochrophyta</taxon>
        <taxon>PX clade</taxon>
        <taxon>Phaeophyceae</taxon>
        <taxon>Ectocarpales</taxon>
        <taxon>Ectocarpaceae</taxon>
        <taxon>Ectocarpus</taxon>
    </lineage>
</organism>
<protein>
    <recommendedName>
        <fullName evidence="4">Exocyst subunit Exo70 family protein</fullName>
    </recommendedName>
</protein>
<evidence type="ECO:0000256" key="2">
    <source>
        <dbReference type="ARBA" id="ARBA00022448"/>
    </source>
</evidence>
<dbReference type="STRING" id="2880.D8LDX3"/>
<evidence type="ECO:0000256" key="1">
    <source>
        <dbReference type="ARBA" id="ARBA00006756"/>
    </source>
</evidence>
<keyword evidence="8" id="KW-1185">Reference proteome</keyword>
<sequence>MGAEKEIVNAAALAKGVEILGAGLTSFESSTRQMKGICEDFEGRLGKLEREMLPMKEISAKLSTSRRNIISAIEKMESINECFLLEKELRGVVQKGMRGNVGAVEYLEEMRRIDDAIAYFRKWPSLKSQKEAIKGLEELSSMAAKECIDEFNRLMRTVGPAVQFQTQTNTFESVNTLSDNVAQSLAAIGECLTLLRHSGQLRQNYTAARRVAVKTALDKWESKFEITPKGQQARGGGPWLRFYVDFSTKLVTAERLLWERALKASDSSSSKGGGDAGKDGRGAGSRSLEEAEAAFVMVVNPVIEKLVREVDRKLQSSLAEVRDRSGKKEGATGAGGAGAASGGGGGGGGGASSQIRARTRPVSSTQAAVKDGDIPADIVVALMEMSDALHKGSYSLQDILKVGGDDSGSKGDDRGYQSRRGSVVYASPDSAARRGRTNKATDALAAVQRRLSRACLQTFADLAEAVSTDPKLRRHVPDNGAVHPLSSNVLRGIKRVMRFRRGYEELVQGAQMPWDPESAPGDRTSRGSKNSPVRERGATSASNACPRFTTLVNHLIKTLFVNLTEKSGSYPTATLPGAALRELFLLNNAEYVLANAKMPFSGLALNSPGTAPSPSPAEEFRSIFGEAPSVSAADGARSPRGGGVKPRSPRKWGFGGFKSKDAVKRAAAARSLAEGLVGPDAGDDELQGLSIADFMTESMSSLLKRLVQEKKTGYMDTLMRPLTEAAKDDVGELKYQRGKLLTLDCGRLLKAKFTAFNESWEEVYHSQLPVSVVDPSRRVKLKEEAKARCLVPYRELYCKYQDVQFSKKHQEQYLKYSPDAIDQGIGQLFSG</sequence>
<dbReference type="GO" id="GO:0006887">
    <property type="term" value="P:exocytosis"/>
    <property type="evidence" value="ECO:0007669"/>
    <property type="project" value="UniProtKB-KW"/>
</dbReference>
<dbReference type="GO" id="GO:0005546">
    <property type="term" value="F:phosphatidylinositol-4,5-bisphosphate binding"/>
    <property type="evidence" value="ECO:0007669"/>
    <property type="project" value="InterPro"/>
</dbReference>
<evidence type="ECO:0000313" key="7">
    <source>
        <dbReference type="EMBL" id="CBN75549.1"/>
    </source>
</evidence>
<feature type="compositionally biased region" description="Gly residues" evidence="5">
    <location>
        <begin position="332"/>
        <end position="351"/>
    </location>
</feature>
<feature type="domain" description="Exocyst complex subunit Exo70 C-terminal" evidence="6">
    <location>
        <begin position="691"/>
        <end position="823"/>
    </location>
</feature>
<accession>D8LDX3</accession>
<feature type="compositionally biased region" description="Basic and acidic residues" evidence="5">
    <location>
        <begin position="318"/>
        <end position="330"/>
    </location>
</feature>
<dbReference type="InterPro" id="IPR046364">
    <property type="entry name" value="Exo70_C"/>
</dbReference>
<dbReference type="InterPro" id="IPR004140">
    <property type="entry name" value="Exo70"/>
</dbReference>
<dbReference type="GO" id="GO:0015031">
    <property type="term" value="P:protein transport"/>
    <property type="evidence" value="ECO:0007669"/>
    <property type="project" value="UniProtKB-KW"/>
</dbReference>
<dbReference type="AlphaFoldDB" id="D8LDX3"/>
<keyword evidence="4" id="KW-0653">Protein transport</keyword>
<evidence type="ECO:0000256" key="4">
    <source>
        <dbReference type="RuleBase" id="RU365026"/>
    </source>
</evidence>
<evidence type="ECO:0000259" key="6">
    <source>
        <dbReference type="Pfam" id="PF03081"/>
    </source>
</evidence>
<dbReference type="GO" id="GO:0000145">
    <property type="term" value="C:exocyst"/>
    <property type="evidence" value="ECO:0007669"/>
    <property type="project" value="InterPro"/>
</dbReference>
<dbReference type="Pfam" id="PF03081">
    <property type="entry name" value="Exo70_C"/>
    <property type="match status" value="2"/>
</dbReference>
<dbReference type="EMBL" id="FN647924">
    <property type="protein sequence ID" value="CBN75549.1"/>
    <property type="molecule type" value="Genomic_DNA"/>
</dbReference>
<dbReference type="Pfam" id="PF20669">
    <property type="entry name" value="Exo70_N"/>
    <property type="match status" value="1"/>
</dbReference>
<dbReference type="InterPro" id="IPR016159">
    <property type="entry name" value="Cullin_repeat-like_dom_sf"/>
</dbReference>
<feature type="region of interest" description="Disordered" evidence="5">
    <location>
        <begin position="631"/>
        <end position="650"/>
    </location>
</feature>
<evidence type="ECO:0000313" key="8">
    <source>
        <dbReference type="Proteomes" id="UP000002630"/>
    </source>
</evidence>
<dbReference type="EMBL" id="FN649749">
    <property type="protein sequence ID" value="CBN75549.1"/>
    <property type="molecule type" value="Genomic_DNA"/>
</dbReference>
<dbReference type="OrthoDB" id="1922221at2759"/>
<dbReference type="PANTHER" id="PTHR12542:SF41">
    <property type="entry name" value="EXOCYST COMPLEX COMPONENT 7"/>
    <property type="match status" value="1"/>
</dbReference>
<dbReference type="Gene3D" id="1.20.1280.170">
    <property type="entry name" value="Exocyst complex component Exo70"/>
    <property type="match status" value="3"/>
</dbReference>
<feature type="domain" description="Exocyst complex subunit Exo70 C-terminal" evidence="6">
    <location>
        <begin position="424"/>
        <end position="596"/>
    </location>
</feature>
<evidence type="ECO:0000256" key="3">
    <source>
        <dbReference type="ARBA" id="ARBA00022483"/>
    </source>
</evidence>
<feature type="region of interest" description="Disordered" evidence="5">
    <location>
        <begin position="404"/>
        <end position="437"/>
    </location>
</feature>
<keyword evidence="3 4" id="KW-0268">Exocytosis</keyword>
<gene>
    <name evidence="7" type="ORF">Esi_0128_0025</name>
</gene>
<comment type="similarity">
    <text evidence="1 4">Belongs to the EXO70 family.</text>
</comment>
<name>D8LDX3_ECTSI</name>
<comment type="function">
    <text evidence="4">Component of the exocyst complex.</text>
</comment>
<feature type="compositionally biased region" description="Basic and acidic residues" evidence="5">
    <location>
        <begin position="404"/>
        <end position="416"/>
    </location>
</feature>
<dbReference type="PANTHER" id="PTHR12542">
    <property type="entry name" value="EXOCYST COMPLEX PROTEIN EXO70"/>
    <property type="match status" value="1"/>
</dbReference>
<dbReference type="Proteomes" id="UP000002630">
    <property type="component" value="Linkage Group LG24"/>
</dbReference>